<dbReference type="HOGENOM" id="CLU_1052797_0_0_7"/>
<dbReference type="InterPro" id="IPR016181">
    <property type="entry name" value="Acyl_CoA_acyltransferase"/>
</dbReference>
<gene>
    <name evidence="4" type="ORF">ETSY1_21925</name>
</gene>
<reference evidence="4 5" key="1">
    <citation type="journal article" date="2014" name="Nature">
        <title>An environmental bacterial taxon with a large and distinct metabolic repertoire.</title>
        <authorList>
            <person name="Wilson M.C."/>
            <person name="Mori T."/>
            <person name="Ruckert C."/>
            <person name="Uria A.R."/>
            <person name="Helf M.J."/>
            <person name="Takada K."/>
            <person name="Gernert C."/>
            <person name="Steffens U.A."/>
            <person name="Heycke N."/>
            <person name="Schmitt S."/>
            <person name="Rinke C."/>
            <person name="Helfrich E.J."/>
            <person name="Brachmann A.O."/>
            <person name="Gurgui C."/>
            <person name="Wakimoto T."/>
            <person name="Kracht M."/>
            <person name="Crusemann M."/>
            <person name="Hentschel U."/>
            <person name="Abe I."/>
            <person name="Matsunaga S."/>
            <person name="Kalinowski J."/>
            <person name="Takeyama H."/>
            <person name="Piel J."/>
        </authorList>
    </citation>
    <scope>NUCLEOTIDE SEQUENCE [LARGE SCALE GENOMIC DNA]</scope>
    <source>
        <strain evidence="5">TSY1</strain>
    </source>
</reference>
<dbReference type="Gene3D" id="3.40.630.30">
    <property type="match status" value="1"/>
</dbReference>
<comment type="caution">
    <text evidence="4">The sequence shown here is derived from an EMBL/GenBank/DDBJ whole genome shotgun (WGS) entry which is preliminary data.</text>
</comment>
<name>W4LI19_ENTF1</name>
<dbReference type="Proteomes" id="UP000019141">
    <property type="component" value="Unassembled WGS sequence"/>
</dbReference>
<organism evidence="4 5">
    <name type="scientific">Entotheonella factor</name>
    <dbReference type="NCBI Taxonomy" id="1429438"/>
    <lineage>
        <taxon>Bacteria</taxon>
        <taxon>Pseudomonadati</taxon>
        <taxon>Nitrospinota/Tectimicrobiota group</taxon>
        <taxon>Candidatus Tectimicrobiota</taxon>
        <taxon>Candidatus Entotheonellia</taxon>
        <taxon>Candidatus Entotheonellales</taxon>
        <taxon>Candidatus Entotheonellaceae</taxon>
        <taxon>Candidatus Entotheonella</taxon>
    </lineage>
</organism>
<dbReference type="InterPro" id="IPR000182">
    <property type="entry name" value="GNAT_dom"/>
</dbReference>
<feature type="domain" description="N-acetyltransferase" evidence="3">
    <location>
        <begin position="127"/>
        <end position="268"/>
    </location>
</feature>
<dbReference type="Pfam" id="PF00583">
    <property type="entry name" value="Acetyltransf_1"/>
    <property type="match status" value="1"/>
</dbReference>
<dbReference type="EMBL" id="AZHW01000641">
    <property type="protein sequence ID" value="ETW97627.1"/>
    <property type="molecule type" value="Genomic_DNA"/>
</dbReference>
<evidence type="ECO:0000313" key="4">
    <source>
        <dbReference type="EMBL" id="ETW97627.1"/>
    </source>
</evidence>
<sequence>MRLNTAPARDMLAAYYQTDVADPYALSDLDDFFWPHTRWWALEGDEPGVMAAALLINGLHSMPILYAVAPQNDTLTLELLRLIAPELPASLFGLLPPHAADAMPHYHFSDVAMTLRMLLERTPTDHNDIVSMGPAQQHIIEAFLATAYTEDEADIRLFESYMLERWPHVACIEDEEIVSFGGTHVLTHRYAAAGIGNIVTRPDKRGGGRASRVTEALCARLWDLGIRHIGLNVAESNTPARRCYERLGFIEKLRFIECSLTRQSSETT</sequence>
<evidence type="ECO:0000259" key="3">
    <source>
        <dbReference type="PROSITE" id="PS51186"/>
    </source>
</evidence>
<dbReference type="SUPFAM" id="SSF55729">
    <property type="entry name" value="Acyl-CoA N-acyltransferases (Nat)"/>
    <property type="match status" value="1"/>
</dbReference>
<keyword evidence="2" id="KW-0012">Acyltransferase</keyword>
<proteinExistence type="predicted"/>
<evidence type="ECO:0000256" key="1">
    <source>
        <dbReference type="ARBA" id="ARBA00022679"/>
    </source>
</evidence>
<dbReference type="GO" id="GO:0016747">
    <property type="term" value="F:acyltransferase activity, transferring groups other than amino-acyl groups"/>
    <property type="evidence" value="ECO:0007669"/>
    <property type="project" value="InterPro"/>
</dbReference>
<dbReference type="PROSITE" id="PS51186">
    <property type="entry name" value="GNAT"/>
    <property type="match status" value="1"/>
</dbReference>
<evidence type="ECO:0000313" key="5">
    <source>
        <dbReference type="Proteomes" id="UP000019141"/>
    </source>
</evidence>
<dbReference type="AlphaFoldDB" id="W4LI19"/>
<keyword evidence="1" id="KW-0808">Transferase</keyword>
<protein>
    <recommendedName>
        <fullName evidence="3">N-acetyltransferase domain-containing protein</fullName>
    </recommendedName>
</protein>
<accession>W4LI19</accession>
<keyword evidence="5" id="KW-1185">Reference proteome</keyword>
<dbReference type="InterPro" id="IPR050832">
    <property type="entry name" value="Bact_Acetyltransf"/>
</dbReference>
<evidence type="ECO:0000256" key="2">
    <source>
        <dbReference type="ARBA" id="ARBA00023315"/>
    </source>
</evidence>
<dbReference type="PANTHER" id="PTHR43877">
    <property type="entry name" value="AMINOALKYLPHOSPHONATE N-ACETYLTRANSFERASE-RELATED-RELATED"/>
    <property type="match status" value="1"/>
</dbReference>